<feature type="domain" description="Prokaryotic-type class I peptide chain release factors" evidence="6">
    <location>
        <begin position="47"/>
        <end position="148"/>
    </location>
</feature>
<feature type="region of interest" description="Disordered" evidence="5">
    <location>
        <begin position="115"/>
        <end position="154"/>
    </location>
</feature>
<dbReference type="InterPro" id="IPR052405">
    <property type="entry name" value="Mito_Transl_Release_Factor"/>
</dbReference>
<comment type="similarity">
    <text evidence="2">Belongs to the prokaryotic/mitochondrial release factor family.</text>
</comment>
<sequence length="343" mass="38368">MLSRALHRISHLPPPLHTPVLPTCLLLHRTLHTTPHPSQRPLPPRLTILESDILESFLKGSGPGGQKINKTASAVQLKHLPTGIVVKCQHTRSRSQNRKMARRLLAERVEELELGEESRGAIKRREAGRKKRAAGKKKRRKYRKLEEERREVEGAEVEGAVLGGGVIAAAEHGAMTGEEEGGGRLPGRKRRGEEAAGRGDVDRARHGLRLVNDQDEDEDEEEGEEDDEDDEEDEDEEDEDEDDDDEDDDDHEGFDLASPGHLFEIASPAPSVRKFVDNPQDPQYMALITPSTGRQEILVKETVYGRNRKGTTGWVKPDHELSLKLFPFDTDAPPLNIDYTPDD</sequence>
<dbReference type="PANTHER" id="PTHR46203:SF1">
    <property type="entry name" value="MITOCHONDRIAL TRANSLATION RELEASE FACTOR IN RESCUE"/>
    <property type="match status" value="1"/>
</dbReference>
<dbReference type="GO" id="GO:0032543">
    <property type="term" value="P:mitochondrial translation"/>
    <property type="evidence" value="ECO:0007669"/>
    <property type="project" value="UniProtKB-ARBA"/>
</dbReference>
<keyword evidence="8" id="KW-1185">Reference proteome</keyword>
<name>R7YIE7_CONA1</name>
<gene>
    <name evidence="7" type="ORF">W97_00898</name>
</gene>
<dbReference type="PANTHER" id="PTHR46203">
    <property type="entry name" value="PROBABLE PEPTIDE CHAIN RELEASE FACTOR C12ORF65"/>
    <property type="match status" value="1"/>
</dbReference>
<evidence type="ECO:0000259" key="6">
    <source>
        <dbReference type="Pfam" id="PF00472"/>
    </source>
</evidence>
<dbReference type="OrthoDB" id="277888at2759"/>
<dbReference type="eggNOG" id="KOG2726">
    <property type="taxonomic scope" value="Eukaryota"/>
</dbReference>
<dbReference type="RefSeq" id="XP_007776999.1">
    <property type="nucleotide sequence ID" value="XM_007778809.1"/>
</dbReference>
<accession>R7YIE7</accession>
<feature type="compositionally biased region" description="Basic and acidic residues" evidence="5">
    <location>
        <begin position="144"/>
        <end position="153"/>
    </location>
</feature>
<keyword evidence="3" id="KW-0809">Transit peptide</keyword>
<dbReference type="GeneID" id="19898209"/>
<dbReference type="Gene3D" id="3.30.160.20">
    <property type="match status" value="1"/>
</dbReference>
<evidence type="ECO:0000256" key="4">
    <source>
        <dbReference type="ARBA" id="ARBA00023128"/>
    </source>
</evidence>
<dbReference type="InterPro" id="IPR045853">
    <property type="entry name" value="Pep_chain_release_fac_I_sf"/>
</dbReference>
<proteinExistence type="inferred from homology"/>
<protein>
    <recommendedName>
        <fullName evidence="6">Prokaryotic-type class I peptide chain release factors domain-containing protein</fullName>
    </recommendedName>
</protein>
<dbReference type="GO" id="GO:0003747">
    <property type="term" value="F:translation release factor activity"/>
    <property type="evidence" value="ECO:0007669"/>
    <property type="project" value="InterPro"/>
</dbReference>
<reference evidence="8" key="1">
    <citation type="submission" date="2012-06" db="EMBL/GenBank/DDBJ databases">
        <title>The genome sequence of Coniosporium apollinis CBS 100218.</title>
        <authorList>
            <consortium name="The Broad Institute Genome Sequencing Platform"/>
            <person name="Cuomo C."/>
            <person name="Gorbushina A."/>
            <person name="Noack S."/>
            <person name="Walker B."/>
            <person name="Young S.K."/>
            <person name="Zeng Q."/>
            <person name="Gargeya S."/>
            <person name="Fitzgerald M."/>
            <person name="Haas B."/>
            <person name="Abouelleil A."/>
            <person name="Alvarado L."/>
            <person name="Arachchi H.M."/>
            <person name="Berlin A.M."/>
            <person name="Chapman S.B."/>
            <person name="Goldberg J."/>
            <person name="Griggs A."/>
            <person name="Gujja S."/>
            <person name="Hansen M."/>
            <person name="Howarth C."/>
            <person name="Imamovic A."/>
            <person name="Larimer J."/>
            <person name="McCowan C."/>
            <person name="Montmayeur A."/>
            <person name="Murphy C."/>
            <person name="Neiman D."/>
            <person name="Pearson M."/>
            <person name="Priest M."/>
            <person name="Roberts A."/>
            <person name="Saif S."/>
            <person name="Shea T."/>
            <person name="Sisk P."/>
            <person name="Sykes S."/>
            <person name="Wortman J."/>
            <person name="Nusbaum C."/>
            <person name="Birren B."/>
        </authorList>
    </citation>
    <scope>NUCLEOTIDE SEQUENCE [LARGE SCALE GENOMIC DNA]</scope>
    <source>
        <strain evidence="8">CBS 100218</strain>
    </source>
</reference>
<feature type="compositionally biased region" description="Basic residues" evidence="5">
    <location>
        <begin position="126"/>
        <end position="143"/>
    </location>
</feature>
<dbReference type="Proteomes" id="UP000016924">
    <property type="component" value="Unassembled WGS sequence"/>
</dbReference>
<evidence type="ECO:0000256" key="5">
    <source>
        <dbReference type="SAM" id="MobiDB-lite"/>
    </source>
</evidence>
<evidence type="ECO:0000313" key="8">
    <source>
        <dbReference type="Proteomes" id="UP000016924"/>
    </source>
</evidence>
<evidence type="ECO:0000256" key="2">
    <source>
        <dbReference type="ARBA" id="ARBA00010835"/>
    </source>
</evidence>
<dbReference type="SUPFAM" id="SSF75620">
    <property type="entry name" value="Release factor"/>
    <property type="match status" value="1"/>
</dbReference>
<feature type="compositionally biased region" description="Acidic residues" evidence="5">
    <location>
        <begin position="213"/>
        <end position="252"/>
    </location>
</feature>
<dbReference type="EMBL" id="JH767556">
    <property type="protein sequence ID" value="EON61682.1"/>
    <property type="molecule type" value="Genomic_DNA"/>
</dbReference>
<dbReference type="AlphaFoldDB" id="R7YIE7"/>
<dbReference type="HOGENOM" id="CLU_808954_0_0_1"/>
<comment type="subcellular location">
    <subcellularLocation>
        <location evidence="1">Mitochondrion</location>
    </subcellularLocation>
</comment>
<keyword evidence="4" id="KW-0496">Mitochondrion</keyword>
<evidence type="ECO:0000256" key="3">
    <source>
        <dbReference type="ARBA" id="ARBA00022946"/>
    </source>
</evidence>
<dbReference type="FunFam" id="3.30.160.20:FF:000065">
    <property type="entry name" value="Peptidyl-tRNA hydrolase domain protein"/>
    <property type="match status" value="1"/>
</dbReference>
<feature type="compositionally biased region" description="Basic and acidic residues" evidence="5">
    <location>
        <begin position="115"/>
        <end position="125"/>
    </location>
</feature>
<evidence type="ECO:0000313" key="7">
    <source>
        <dbReference type="EMBL" id="EON61682.1"/>
    </source>
</evidence>
<dbReference type="InterPro" id="IPR016024">
    <property type="entry name" value="ARM-type_fold"/>
</dbReference>
<feature type="compositionally biased region" description="Basic and acidic residues" evidence="5">
    <location>
        <begin position="191"/>
        <end position="205"/>
    </location>
</feature>
<dbReference type="GO" id="GO:0005739">
    <property type="term" value="C:mitochondrion"/>
    <property type="evidence" value="ECO:0007669"/>
    <property type="project" value="UniProtKB-SubCell"/>
</dbReference>
<organism evidence="7 8">
    <name type="scientific">Coniosporium apollinis (strain CBS 100218)</name>
    <name type="common">Rock-inhabiting black yeast</name>
    <dbReference type="NCBI Taxonomy" id="1168221"/>
    <lineage>
        <taxon>Eukaryota</taxon>
        <taxon>Fungi</taxon>
        <taxon>Dikarya</taxon>
        <taxon>Ascomycota</taxon>
        <taxon>Pezizomycotina</taxon>
        <taxon>Dothideomycetes</taxon>
        <taxon>Dothideomycetes incertae sedis</taxon>
        <taxon>Coniosporium</taxon>
    </lineage>
</organism>
<feature type="region of interest" description="Disordered" evidence="5">
    <location>
        <begin position="173"/>
        <end position="266"/>
    </location>
</feature>
<evidence type="ECO:0000256" key="1">
    <source>
        <dbReference type="ARBA" id="ARBA00004173"/>
    </source>
</evidence>
<dbReference type="SUPFAM" id="SSF48371">
    <property type="entry name" value="ARM repeat"/>
    <property type="match status" value="1"/>
</dbReference>
<dbReference type="Pfam" id="PF00472">
    <property type="entry name" value="RF-1"/>
    <property type="match status" value="1"/>
</dbReference>
<dbReference type="InterPro" id="IPR000352">
    <property type="entry name" value="Pep_chain_release_fac_I"/>
</dbReference>